<dbReference type="Gene3D" id="3.30.300.30">
    <property type="match status" value="2"/>
</dbReference>
<dbReference type="InterPro" id="IPR045851">
    <property type="entry name" value="AMP-bd_C_sf"/>
</dbReference>
<dbReference type="Pfam" id="PF23024">
    <property type="entry name" value="AMP-dom_DIP2-like"/>
    <property type="match status" value="1"/>
</dbReference>
<dbReference type="PANTHER" id="PTHR22754:SF32">
    <property type="entry name" value="DISCO-INTERACTING PROTEIN 2"/>
    <property type="match status" value="1"/>
</dbReference>
<evidence type="ECO:0000256" key="2">
    <source>
        <dbReference type="SAM" id="MobiDB-lite"/>
    </source>
</evidence>
<accession>A0A1I8G825</accession>
<organism evidence="4 5">
    <name type="scientific">Macrostomum lignano</name>
    <dbReference type="NCBI Taxonomy" id="282301"/>
    <lineage>
        <taxon>Eukaryota</taxon>
        <taxon>Metazoa</taxon>
        <taxon>Spiralia</taxon>
        <taxon>Lophotrochozoa</taxon>
        <taxon>Platyhelminthes</taxon>
        <taxon>Rhabditophora</taxon>
        <taxon>Macrostomorpha</taxon>
        <taxon>Macrostomida</taxon>
        <taxon>Macrostomidae</taxon>
        <taxon>Macrostomum</taxon>
    </lineage>
</organism>
<dbReference type="Gene3D" id="3.40.50.12780">
    <property type="entry name" value="N-terminal domain of ligase-like"/>
    <property type="match status" value="2"/>
</dbReference>
<dbReference type="InterPro" id="IPR042099">
    <property type="entry name" value="ANL_N_sf"/>
</dbReference>
<comment type="similarity">
    <text evidence="1">Belongs to the DIP2 family.</text>
</comment>
<dbReference type="Proteomes" id="UP000095280">
    <property type="component" value="Unplaced"/>
</dbReference>
<dbReference type="Pfam" id="PF00501">
    <property type="entry name" value="AMP-binding"/>
    <property type="match status" value="2"/>
</dbReference>
<dbReference type="InterPro" id="IPR010506">
    <property type="entry name" value="DMAP1-bd"/>
</dbReference>
<dbReference type="Pfam" id="PF06464">
    <property type="entry name" value="DMAP_binding"/>
    <property type="match status" value="1"/>
</dbReference>
<dbReference type="PANTHER" id="PTHR22754">
    <property type="entry name" value="DISCO-INTERACTING PROTEIN 2 DIP2 -RELATED"/>
    <property type="match status" value="1"/>
</dbReference>
<name>A0A1I8G825_9PLAT</name>
<feature type="domain" description="DMAP1-binding" evidence="3">
    <location>
        <begin position="8"/>
        <end position="131"/>
    </location>
</feature>
<feature type="compositionally biased region" description="Low complexity" evidence="2">
    <location>
        <begin position="203"/>
        <end position="229"/>
    </location>
</feature>
<protein>
    <submittedName>
        <fullName evidence="5">DMAP-interaction domain-containing protein</fullName>
    </submittedName>
</protein>
<dbReference type="FunFam" id="3.30.300.30:FF:000001">
    <property type="entry name" value="DIP2 disco-interacting protein 2 homolog C"/>
    <property type="match status" value="1"/>
</dbReference>
<evidence type="ECO:0000313" key="4">
    <source>
        <dbReference type="Proteomes" id="UP000095280"/>
    </source>
</evidence>
<feature type="region of interest" description="Disordered" evidence="2">
    <location>
        <begin position="106"/>
        <end position="365"/>
    </location>
</feature>
<evidence type="ECO:0000259" key="3">
    <source>
        <dbReference type="PROSITE" id="PS51912"/>
    </source>
</evidence>
<feature type="compositionally biased region" description="Low complexity" evidence="2">
    <location>
        <begin position="106"/>
        <end position="123"/>
    </location>
</feature>
<feature type="compositionally biased region" description="Gly residues" evidence="2">
    <location>
        <begin position="253"/>
        <end position="262"/>
    </location>
</feature>
<evidence type="ECO:0000256" key="1">
    <source>
        <dbReference type="ARBA" id="ARBA00007735"/>
    </source>
</evidence>
<dbReference type="PROSITE" id="PS51912">
    <property type="entry name" value="DMAP1_BIND"/>
    <property type="match status" value="1"/>
</dbReference>
<dbReference type="WBParaSite" id="maker-uti_cns_0001006-snap-gene-1.3-mRNA-1">
    <property type="protein sequence ID" value="maker-uti_cns_0001006-snap-gene-1.3-mRNA-1"/>
    <property type="gene ID" value="maker-uti_cns_0001006-snap-gene-1.3"/>
</dbReference>
<proteinExistence type="inferred from homology"/>
<feature type="compositionally biased region" description="Acidic residues" evidence="2">
    <location>
        <begin position="152"/>
        <end position="179"/>
    </location>
</feature>
<feature type="region of interest" description="Disordered" evidence="2">
    <location>
        <begin position="48"/>
        <end position="89"/>
    </location>
</feature>
<dbReference type="InterPro" id="IPR000873">
    <property type="entry name" value="AMP-dep_synth/lig_dom"/>
</dbReference>
<reference evidence="5" key="1">
    <citation type="submission" date="2016-11" db="UniProtKB">
        <authorList>
            <consortium name="WormBaseParasite"/>
        </authorList>
    </citation>
    <scope>IDENTIFICATION</scope>
</reference>
<keyword evidence="4" id="KW-1185">Reference proteome</keyword>
<feature type="compositionally biased region" description="Low complexity" evidence="2">
    <location>
        <begin position="283"/>
        <end position="292"/>
    </location>
</feature>
<dbReference type="SMART" id="SM01137">
    <property type="entry name" value="DMAP_binding"/>
    <property type="match status" value="1"/>
</dbReference>
<dbReference type="SUPFAM" id="SSF56801">
    <property type="entry name" value="Acetyl-CoA synthetase-like"/>
    <property type="match status" value="2"/>
</dbReference>
<evidence type="ECO:0000313" key="5">
    <source>
        <dbReference type="WBParaSite" id="maker-uti_cns_0001006-snap-gene-1.3-mRNA-1"/>
    </source>
</evidence>
<feature type="compositionally biased region" description="Low complexity" evidence="2">
    <location>
        <begin position="1216"/>
        <end position="1227"/>
    </location>
</feature>
<feature type="region of interest" description="Disordered" evidence="2">
    <location>
        <begin position="1200"/>
        <end position="1227"/>
    </location>
</feature>
<sequence length="1669" mass="176162">MSMPMDIDISCLPLDVRAKLAELELELSDGDITQKGYKKKRARLLDPYIAKKQQQGPAASASGEGGSGASAASPAVRCQAGGGGRRDDIRYHSEIRAEAVQAALARNREASAAGPAGVTTGAPPAAPPAPSGRRVQQSSGTAAAVRLASDGDSTDDALDDDDDDDGEEDDDADISEEAENNAGNGGAAFTLDAGSSSADGSLPSAQQQQQQPPQQSSPARTQQQQQSSTGAYVIRGNAYLGMPTNDSRHIGMDSGGGGGGGNASMSTLRRVDDAVGQQRSKKQQQQQQQTSTPGPPPQSRTSAKIQQLMQTLAHPKRRPLPEMYADDEDDDLLPTNAAGADRRQSAKSTDASAPKPQGEESLPVVGEPAALPPPSHASIEEALARAASSKSTAVSTMEPGGRLSSGLTYAKLYSRSRKLAHHLLNRLGHRGDLSLKPGDRVALAYPGHDPSGFAVGFLACQLAGLVAVPVEPPPLCVSATGFLLSSLEVRVLLTNDSFFRAVTKGGHEPPTYPGWPPGLLWSTAGGGDSSSNLATPPKDWQAPALAPGGIDPANLACIEYAYGRDGSVRGVCITRAALLAHTAALCSTLGYSNGETMLCLLDAKRELGLWHGLLAAICSGVHTIHVPYNVMKAEPLSWLRLLSKLRASLALAKSRDLYWSLLAAGRDSQHHHKSSHSDINLASLRCLIVSDGANPWSLTSCDSFVAAFKSRGLRSEVMCPCAYSSESLTVSVRRPASNASSDSGGATGRGVLSMLGLSHGVVRVDSEASYTSLTLQDCGQVMPNSAVAVAKLDSPRLCRQDEVGEICVCARYTGQRYWGLAGLSNQVFRCQLTTEAGEAVSDEDAFVRTGLLGFLGPPGSGGLVFVCGSAEGLIVVSGRRHNSDDLIATVLAVEPLKFVHRGRIAVFSQELLRDERVIVVAEQRPDATEEQSFQWMSHVLQAVDSIHQVGVYCIALAPPNSLPRSPQGGVCPRETRRRYLANQLHPCSVLLCPHSTVTNLPRPRELPNPAHGPMSALLGSLVQGGRPAFAEGRQVPPSASPDDAAAAASLAEALRWRVAASASADNGGGQHQQQQRRLLSCLNGRLQETAVAAPAALMKRAEKLANALRSRVHRDAVVAIALPPGLDLAAAVFACQLAACVPLPVRPPAAASGLNTCRLIIESGRATLLLTTQPVAKLMRSKDAMALGCSWPPIVDVDDARRRHSSSAPPPPPPSTESGAAANNSVNGSANDVAESTAYLDYSVSTTGLLTGVRFTQRAAVALCRSLKLQCELYPAREVALCLDPYSGLGFVLWCLSGVFAGHQTVLLPPAELEANPAAFLLLLSQRQIRDAFCSYTVLEHCTRELAGCVDALKQKQQINLSNLRSLVVVSEERPRLSLLTSFGRLFSPLGLKPSVVSASFGCRVNPCVCLQGASAPEPATLYADSRALRADRISLVERGSPRSLPLMECGELLAGTQVIVANPDSRTQCADSHLGELWVRAAHNAAGYWSVVGSGGASGGDLDACSGQFDATLVGDAAGSETTYARTGFLGFVRRMDITGGDGAKHDAVFIVGALDEALQLRGFRYHPVDIEATVARCHHCVGECAVFTWRSLLVVVAELQGREFEALDLIPAITSSVLREHHLIAGVVVVCDPGAIPMNSRGEKQRMHLRDGFLDDKLDPIYVAYNL</sequence>
<dbReference type="InterPro" id="IPR025110">
    <property type="entry name" value="AMP-bd_C"/>
</dbReference>